<evidence type="ECO:0000256" key="1">
    <source>
        <dbReference type="SAM" id="MobiDB-lite"/>
    </source>
</evidence>
<dbReference type="Proteomes" id="UP000774617">
    <property type="component" value="Unassembled WGS sequence"/>
</dbReference>
<sequence length="216" mass="22909">MNASTYVHLVSVLDNGLTTVLPRVCSPSTLSFNQATCLVAGITPFANASSKDAGNPVSLSPANRCLDSNTASHSSIETRAFCFPEKKPLSRPGSSRKLVPPGVSRRGQKVNVLWRYARNRRQGLGPEPEGLLALHVRVYSSSQSTTAPSHANAPGTGRINGRGQKTDRGPHGNGLDLHPSRSAWPALHERVQLSNAPPTRGSAEKAGWALPAPLVV</sequence>
<organism evidence="2 3">
    <name type="scientific">Macrophomina phaseolina</name>
    <dbReference type="NCBI Taxonomy" id="35725"/>
    <lineage>
        <taxon>Eukaryota</taxon>
        <taxon>Fungi</taxon>
        <taxon>Dikarya</taxon>
        <taxon>Ascomycota</taxon>
        <taxon>Pezizomycotina</taxon>
        <taxon>Dothideomycetes</taxon>
        <taxon>Dothideomycetes incertae sedis</taxon>
        <taxon>Botryosphaeriales</taxon>
        <taxon>Botryosphaeriaceae</taxon>
        <taxon>Macrophomina</taxon>
    </lineage>
</organism>
<reference evidence="2 3" key="1">
    <citation type="journal article" date="2021" name="Nat. Commun.">
        <title>Genetic determinants of endophytism in the Arabidopsis root mycobiome.</title>
        <authorList>
            <person name="Mesny F."/>
            <person name="Miyauchi S."/>
            <person name="Thiergart T."/>
            <person name="Pickel B."/>
            <person name="Atanasova L."/>
            <person name="Karlsson M."/>
            <person name="Huettel B."/>
            <person name="Barry K.W."/>
            <person name="Haridas S."/>
            <person name="Chen C."/>
            <person name="Bauer D."/>
            <person name="Andreopoulos W."/>
            <person name="Pangilinan J."/>
            <person name="LaButti K."/>
            <person name="Riley R."/>
            <person name="Lipzen A."/>
            <person name="Clum A."/>
            <person name="Drula E."/>
            <person name="Henrissat B."/>
            <person name="Kohler A."/>
            <person name="Grigoriev I.V."/>
            <person name="Martin F.M."/>
            <person name="Hacquard S."/>
        </authorList>
    </citation>
    <scope>NUCLEOTIDE SEQUENCE [LARGE SCALE GENOMIC DNA]</scope>
    <source>
        <strain evidence="2 3">MPI-SDFR-AT-0080</strain>
    </source>
</reference>
<accession>A0ABQ8G2A9</accession>
<name>A0ABQ8G2A9_9PEZI</name>
<proteinExistence type="predicted"/>
<feature type="region of interest" description="Disordered" evidence="1">
    <location>
        <begin position="143"/>
        <end position="180"/>
    </location>
</feature>
<gene>
    <name evidence="2" type="ORF">B0J12DRAFT_702319</name>
</gene>
<comment type="caution">
    <text evidence="2">The sequence shown here is derived from an EMBL/GenBank/DDBJ whole genome shotgun (WGS) entry which is preliminary data.</text>
</comment>
<evidence type="ECO:0000313" key="2">
    <source>
        <dbReference type="EMBL" id="KAH7042674.1"/>
    </source>
</evidence>
<evidence type="ECO:0000313" key="3">
    <source>
        <dbReference type="Proteomes" id="UP000774617"/>
    </source>
</evidence>
<dbReference type="EMBL" id="JAGTJR010000025">
    <property type="protein sequence ID" value="KAH7042674.1"/>
    <property type="molecule type" value="Genomic_DNA"/>
</dbReference>
<keyword evidence="3" id="KW-1185">Reference proteome</keyword>
<protein>
    <submittedName>
        <fullName evidence="2">Uncharacterized protein</fullName>
    </submittedName>
</protein>